<dbReference type="EMBL" id="BARU01016013">
    <property type="protein sequence ID" value="GAH57552.1"/>
    <property type="molecule type" value="Genomic_DNA"/>
</dbReference>
<sequence length="60" mass="6571">ADTYALKILDNETDRRILLGFVLSIDNVMHDSSGSGPMMGRGRFPGPYRRGRFPGSFGAP</sequence>
<name>X1GK58_9ZZZZ</name>
<gene>
    <name evidence="2" type="ORF">S03H2_27056</name>
</gene>
<evidence type="ECO:0000256" key="1">
    <source>
        <dbReference type="SAM" id="MobiDB-lite"/>
    </source>
</evidence>
<comment type="caution">
    <text evidence="2">The sequence shown here is derived from an EMBL/GenBank/DDBJ whole genome shotgun (WGS) entry which is preliminary data.</text>
</comment>
<reference evidence="2" key="1">
    <citation type="journal article" date="2014" name="Front. Microbiol.">
        <title>High frequency of phylogenetically diverse reductive dehalogenase-homologous genes in deep subseafloor sedimentary metagenomes.</title>
        <authorList>
            <person name="Kawai M."/>
            <person name="Futagami T."/>
            <person name="Toyoda A."/>
            <person name="Takaki Y."/>
            <person name="Nishi S."/>
            <person name="Hori S."/>
            <person name="Arai W."/>
            <person name="Tsubouchi T."/>
            <person name="Morono Y."/>
            <person name="Uchiyama I."/>
            <person name="Ito T."/>
            <person name="Fujiyama A."/>
            <person name="Inagaki F."/>
            <person name="Takami H."/>
        </authorList>
    </citation>
    <scope>NUCLEOTIDE SEQUENCE</scope>
    <source>
        <strain evidence="2">Expedition CK06-06</strain>
    </source>
</reference>
<proteinExistence type="predicted"/>
<organism evidence="2">
    <name type="scientific">marine sediment metagenome</name>
    <dbReference type="NCBI Taxonomy" id="412755"/>
    <lineage>
        <taxon>unclassified sequences</taxon>
        <taxon>metagenomes</taxon>
        <taxon>ecological metagenomes</taxon>
    </lineage>
</organism>
<feature type="region of interest" description="Disordered" evidence="1">
    <location>
        <begin position="34"/>
        <end position="60"/>
    </location>
</feature>
<evidence type="ECO:0000313" key="2">
    <source>
        <dbReference type="EMBL" id="GAH57552.1"/>
    </source>
</evidence>
<feature type="non-terminal residue" evidence="2">
    <location>
        <position position="60"/>
    </location>
</feature>
<protein>
    <submittedName>
        <fullName evidence="2">Uncharacterized protein</fullName>
    </submittedName>
</protein>
<accession>X1GK58</accession>
<feature type="non-terminal residue" evidence="2">
    <location>
        <position position="1"/>
    </location>
</feature>
<dbReference type="AlphaFoldDB" id="X1GK58"/>